<keyword evidence="3" id="KW-0238">DNA-binding</keyword>
<reference evidence="7 8" key="1">
    <citation type="submission" date="2020-09" db="EMBL/GenBank/DDBJ databases">
        <title>De no assembly of potato wild relative species, Solanum commersonii.</title>
        <authorList>
            <person name="Cho K."/>
        </authorList>
    </citation>
    <scope>NUCLEOTIDE SEQUENCE [LARGE SCALE GENOMIC DNA]</scope>
    <source>
        <strain evidence="7">LZ3.2</strain>
        <tissue evidence="7">Leaf</tissue>
    </source>
</reference>
<feature type="domain" description="MADS-box" evidence="6">
    <location>
        <begin position="7"/>
        <end position="67"/>
    </location>
</feature>
<evidence type="ECO:0000256" key="3">
    <source>
        <dbReference type="ARBA" id="ARBA00023125"/>
    </source>
</evidence>
<evidence type="ECO:0000256" key="5">
    <source>
        <dbReference type="ARBA" id="ARBA00023242"/>
    </source>
</evidence>
<feature type="domain" description="MADS-box" evidence="6">
    <location>
        <begin position="107"/>
        <end position="167"/>
    </location>
</feature>
<dbReference type="GO" id="GO:0045893">
    <property type="term" value="P:positive regulation of DNA-templated transcription"/>
    <property type="evidence" value="ECO:0007669"/>
    <property type="project" value="UniProtKB-ARBA"/>
</dbReference>
<sequence>MAQTKIIRRQKIELKMITSKAKRMVAFKKLWASVVKEAHELYLTMGEHVAIVAYSPTGKSYAYDSSGCFDTIERFLSDAKASAFLKPILSNHLLSPKPVVMAQTQIIRRQKIELKMITSKAKCMVAFKKLWASAVKEAHELHITTGADVAIVAYSPTGKPYAYDSSNNFGTIKRFLNNAKASAIKGGH</sequence>
<comment type="subcellular location">
    <subcellularLocation>
        <location evidence="1">Nucleus</location>
    </subcellularLocation>
</comment>
<accession>A0A9J6AAN2</accession>
<keyword evidence="5" id="KW-0539">Nucleus</keyword>
<dbReference type="GO" id="GO:0005634">
    <property type="term" value="C:nucleus"/>
    <property type="evidence" value="ECO:0007669"/>
    <property type="project" value="UniProtKB-SubCell"/>
</dbReference>
<dbReference type="InterPro" id="IPR036879">
    <property type="entry name" value="TF_MADSbox_sf"/>
</dbReference>
<dbReference type="GO" id="GO:0000978">
    <property type="term" value="F:RNA polymerase II cis-regulatory region sequence-specific DNA binding"/>
    <property type="evidence" value="ECO:0007669"/>
    <property type="project" value="TreeGrafter"/>
</dbReference>
<dbReference type="PRINTS" id="PR00404">
    <property type="entry name" value="MADSDOMAIN"/>
</dbReference>
<proteinExistence type="predicted"/>
<dbReference type="AlphaFoldDB" id="A0A9J6AAN2"/>
<protein>
    <recommendedName>
        <fullName evidence="6">MADS-box domain-containing protein</fullName>
    </recommendedName>
</protein>
<comment type="caution">
    <text evidence="7">The sequence shown here is derived from an EMBL/GenBank/DDBJ whole genome shotgun (WGS) entry which is preliminary data.</text>
</comment>
<name>A0A9J6AAN2_SOLCO</name>
<dbReference type="SMART" id="SM00432">
    <property type="entry name" value="MADS"/>
    <property type="match status" value="2"/>
</dbReference>
<organism evidence="7 8">
    <name type="scientific">Solanum commersonii</name>
    <name type="common">Commerson's wild potato</name>
    <name type="synonym">Commerson's nightshade</name>
    <dbReference type="NCBI Taxonomy" id="4109"/>
    <lineage>
        <taxon>Eukaryota</taxon>
        <taxon>Viridiplantae</taxon>
        <taxon>Streptophyta</taxon>
        <taxon>Embryophyta</taxon>
        <taxon>Tracheophyta</taxon>
        <taxon>Spermatophyta</taxon>
        <taxon>Magnoliopsida</taxon>
        <taxon>eudicotyledons</taxon>
        <taxon>Gunneridae</taxon>
        <taxon>Pentapetalae</taxon>
        <taxon>asterids</taxon>
        <taxon>lamiids</taxon>
        <taxon>Solanales</taxon>
        <taxon>Solanaceae</taxon>
        <taxon>Solanoideae</taxon>
        <taxon>Solaneae</taxon>
        <taxon>Solanum</taxon>
    </lineage>
</organism>
<evidence type="ECO:0000256" key="4">
    <source>
        <dbReference type="ARBA" id="ARBA00023163"/>
    </source>
</evidence>
<evidence type="ECO:0000256" key="1">
    <source>
        <dbReference type="ARBA" id="ARBA00004123"/>
    </source>
</evidence>
<evidence type="ECO:0000313" key="7">
    <source>
        <dbReference type="EMBL" id="KAG5621282.1"/>
    </source>
</evidence>
<keyword evidence="2" id="KW-0805">Transcription regulation</keyword>
<dbReference type="Proteomes" id="UP000824120">
    <property type="component" value="Chromosome 2"/>
</dbReference>
<evidence type="ECO:0000313" key="8">
    <source>
        <dbReference type="Proteomes" id="UP000824120"/>
    </source>
</evidence>
<keyword evidence="8" id="KW-1185">Reference proteome</keyword>
<dbReference type="GO" id="GO:0046983">
    <property type="term" value="F:protein dimerization activity"/>
    <property type="evidence" value="ECO:0007669"/>
    <property type="project" value="InterPro"/>
</dbReference>
<dbReference type="EMBL" id="JACXVP010000002">
    <property type="protein sequence ID" value="KAG5621282.1"/>
    <property type="molecule type" value="Genomic_DNA"/>
</dbReference>
<evidence type="ECO:0000259" key="6">
    <source>
        <dbReference type="PROSITE" id="PS50066"/>
    </source>
</evidence>
<dbReference type="PROSITE" id="PS50066">
    <property type="entry name" value="MADS_BOX_2"/>
    <property type="match status" value="2"/>
</dbReference>
<keyword evidence="4" id="KW-0804">Transcription</keyword>
<dbReference type="OrthoDB" id="1829335at2759"/>
<dbReference type="SUPFAM" id="SSF55455">
    <property type="entry name" value="SRF-like"/>
    <property type="match status" value="2"/>
</dbReference>
<evidence type="ECO:0000256" key="2">
    <source>
        <dbReference type="ARBA" id="ARBA00023015"/>
    </source>
</evidence>
<dbReference type="GO" id="GO:0000981">
    <property type="term" value="F:DNA-binding transcription factor activity, RNA polymerase II-specific"/>
    <property type="evidence" value="ECO:0007669"/>
    <property type="project" value="TreeGrafter"/>
</dbReference>
<dbReference type="PANTHER" id="PTHR11945:SF534">
    <property type="entry name" value="MYOCYTE-SPECIFIC ENHANCER FACTOR 2"/>
    <property type="match status" value="1"/>
</dbReference>
<gene>
    <name evidence="7" type="ORF">H5410_006500</name>
</gene>
<dbReference type="Gene3D" id="3.40.1810.10">
    <property type="entry name" value="Transcription factor, MADS-box"/>
    <property type="match status" value="2"/>
</dbReference>
<dbReference type="InterPro" id="IPR002100">
    <property type="entry name" value="TF_MADSbox"/>
</dbReference>
<dbReference type="PANTHER" id="PTHR11945">
    <property type="entry name" value="MADS BOX PROTEIN"/>
    <property type="match status" value="1"/>
</dbReference>
<dbReference type="Pfam" id="PF00319">
    <property type="entry name" value="SRF-TF"/>
    <property type="match status" value="2"/>
</dbReference>